<evidence type="ECO:0000256" key="1">
    <source>
        <dbReference type="SAM" id="MobiDB-lite"/>
    </source>
</evidence>
<dbReference type="Proteomes" id="UP000311382">
    <property type="component" value="Unassembled WGS sequence"/>
</dbReference>
<gene>
    <name evidence="2" type="ORF">DMC30DRAFT_77695</name>
</gene>
<evidence type="ECO:0000313" key="2">
    <source>
        <dbReference type="EMBL" id="TNY23042.1"/>
    </source>
</evidence>
<accession>A0A5C5G3M4</accession>
<feature type="compositionally biased region" description="Low complexity" evidence="1">
    <location>
        <begin position="52"/>
        <end position="117"/>
    </location>
</feature>
<evidence type="ECO:0000313" key="3">
    <source>
        <dbReference type="Proteomes" id="UP000311382"/>
    </source>
</evidence>
<comment type="caution">
    <text evidence="2">The sequence shown here is derived from an EMBL/GenBank/DDBJ whole genome shotgun (WGS) entry which is preliminary data.</text>
</comment>
<proteinExistence type="predicted"/>
<keyword evidence="3" id="KW-1185">Reference proteome</keyword>
<reference evidence="2 3" key="1">
    <citation type="submission" date="2019-03" db="EMBL/GenBank/DDBJ databases">
        <title>Rhodosporidium diobovatum UCD-FST 08-225 genome sequencing, assembly, and annotation.</title>
        <authorList>
            <person name="Fakankun I.U."/>
            <person name="Fristensky B."/>
            <person name="Levin D.B."/>
        </authorList>
    </citation>
    <scope>NUCLEOTIDE SEQUENCE [LARGE SCALE GENOMIC DNA]</scope>
    <source>
        <strain evidence="2 3">UCD-FST 08-225</strain>
    </source>
</reference>
<dbReference type="AlphaFoldDB" id="A0A5C5G3M4"/>
<feature type="compositionally biased region" description="Basic residues" evidence="1">
    <location>
        <begin position="144"/>
        <end position="161"/>
    </location>
</feature>
<protein>
    <submittedName>
        <fullName evidence="2">Uncharacterized protein</fullName>
    </submittedName>
</protein>
<name>A0A5C5G3M4_9BASI</name>
<organism evidence="2 3">
    <name type="scientific">Rhodotorula diobovata</name>
    <dbReference type="NCBI Taxonomy" id="5288"/>
    <lineage>
        <taxon>Eukaryota</taxon>
        <taxon>Fungi</taxon>
        <taxon>Dikarya</taxon>
        <taxon>Basidiomycota</taxon>
        <taxon>Pucciniomycotina</taxon>
        <taxon>Microbotryomycetes</taxon>
        <taxon>Sporidiobolales</taxon>
        <taxon>Sporidiobolaceae</taxon>
        <taxon>Rhodotorula</taxon>
    </lineage>
</organism>
<feature type="compositionally biased region" description="Low complexity" evidence="1">
    <location>
        <begin position="193"/>
        <end position="207"/>
    </location>
</feature>
<feature type="region of interest" description="Disordered" evidence="1">
    <location>
        <begin position="26"/>
        <end position="207"/>
    </location>
</feature>
<feature type="compositionally biased region" description="Pro residues" evidence="1">
    <location>
        <begin position="169"/>
        <end position="192"/>
    </location>
</feature>
<sequence>MARPRAPPSLNPPARFCSAPFCPSRSRLARRDSSSNSHTAIAVRATSPSLPTPRRTSRNAASTRAWSSGSRCAALAPAAPAPRGRTTPGACTPCSAVMSRARRAAPAPAAQRGSCAALGSAGSTPGRKESARKVSVLPRGRVLSARRVRSARRRRTHRRLAQRLSALPSPVPPPHPPLQQPAPVRPVSPSPAGPSSRPRARAPGSPL</sequence>
<dbReference type="EMBL" id="SOZI01000016">
    <property type="protein sequence ID" value="TNY23042.1"/>
    <property type="molecule type" value="Genomic_DNA"/>
</dbReference>